<dbReference type="InterPro" id="IPR016039">
    <property type="entry name" value="Thiolase-like"/>
</dbReference>
<dbReference type="SMART" id="SM00825">
    <property type="entry name" value="PKS_KS"/>
    <property type="match status" value="1"/>
</dbReference>
<evidence type="ECO:0000256" key="4">
    <source>
        <dbReference type="RuleBase" id="RU003694"/>
    </source>
</evidence>
<dbReference type="AlphaFoldDB" id="A0A559SX66"/>
<dbReference type="Pfam" id="PF02801">
    <property type="entry name" value="Ketoacyl-synt_C"/>
    <property type="match status" value="1"/>
</dbReference>
<keyword evidence="2" id="KW-0597">Phosphoprotein</keyword>
<evidence type="ECO:0000313" key="6">
    <source>
        <dbReference type="EMBL" id="TVZ66941.1"/>
    </source>
</evidence>
<sequence>MKQDRDFDGTDENHDSGGIAIVGMSGRFPGAPTIDVLWQLICTKRDAFSKFMPDEIEDAFTDEERAMPNYVPARPHLRDVEMFDAEFFGMFPREAALTDPQHRVFLEICWEALESAGYDPERFGGPIGVFAGASMPTYLINNVLSDRAKAEEFASNYQIGCFQQIVGALNDALATRVAYKFNLSGPAFTLQSACSTSLLAVSQACQNLQTYSCDMALAGGVSITIPQKRGYLYQEGGMVSPDGVCRPFAANAAGTVFASGAGVVLLKRLEDALRDGDPIYAVVRGYGVNNDGSDKVGFTAPSVEGQADVISAALANAGIAPSAIGYIECHGTRRLLAIPSSSMA</sequence>
<dbReference type="GO" id="GO:0006633">
    <property type="term" value="P:fatty acid biosynthetic process"/>
    <property type="evidence" value="ECO:0007669"/>
    <property type="project" value="InterPro"/>
</dbReference>
<name>A0A559SX66_9HYPH</name>
<evidence type="ECO:0000313" key="7">
    <source>
        <dbReference type="Proteomes" id="UP000319824"/>
    </source>
</evidence>
<dbReference type="SUPFAM" id="SSF53901">
    <property type="entry name" value="Thiolase-like"/>
    <property type="match status" value="1"/>
</dbReference>
<dbReference type="InterPro" id="IPR050091">
    <property type="entry name" value="PKS_NRPS_Biosynth_Enz"/>
</dbReference>
<keyword evidence="1" id="KW-0596">Phosphopantetheine</keyword>
<accession>A0A559SX66</accession>
<dbReference type="Gene3D" id="3.40.47.10">
    <property type="match status" value="1"/>
</dbReference>
<protein>
    <submittedName>
        <fullName evidence="6">Beta-ketoacyl synthase-like protein</fullName>
    </submittedName>
</protein>
<dbReference type="Proteomes" id="UP000319824">
    <property type="component" value="Unassembled WGS sequence"/>
</dbReference>
<dbReference type="InterPro" id="IPR014031">
    <property type="entry name" value="Ketoacyl_synth_C"/>
</dbReference>
<dbReference type="GO" id="GO:0004312">
    <property type="term" value="F:fatty acid synthase activity"/>
    <property type="evidence" value="ECO:0007669"/>
    <property type="project" value="TreeGrafter"/>
</dbReference>
<evidence type="ECO:0000259" key="5">
    <source>
        <dbReference type="PROSITE" id="PS52004"/>
    </source>
</evidence>
<dbReference type="Pfam" id="PF00109">
    <property type="entry name" value="ketoacyl-synt"/>
    <property type="match status" value="1"/>
</dbReference>
<dbReference type="InterPro" id="IPR018201">
    <property type="entry name" value="Ketoacyl_synth_AS"/>
</dbReference>
<dbReference type="InterPro" id="IPR020841">
    <property type="entry name" value="PKS_Beta-ketoAc_synthase_dom"/>
</dbReference>
<gene>
    <name evidence="6" type="ORF">BCL32_7372</name>
</gene>
<dbReference type="PANTHER" id="PTHR43775:SF37">
    <property type="entry name" value="SI:DKEY-61P9.11"/>
    <property type="match status" value="1"/>
</dbReference>
<dbReference type="PROSITE" id="PS00606">
    <property type="entry name" value="KS3_1"/>
    <property type="match status" value="1"/>
</dbReference>
<dbReference type="GO" id="GO:0004315">
    <property type="term" value="F:3-oxoacyl-[acyl-carrier-protein] synthase activity"/>
    <property type="evidence" value="ECO:0007669"/>
    <property type="project" value="InterPro"/>
</dbReference>
<dbReference type="InterPro" id="IPR014030">
    <property type="entry name" value="Ketoacyl_synth_N"/>
</dbReference>
<keyword evidence="3 4" id="KW-0808">Transferase</keyword>
<evidence type="ECO:0000256" key="3">
    <source>
        <dbReference type="ARBA" id="ARBA00022679"/>
    </source>
</evidence>
<dbReference type="CDD" id="cd00833">
    <property type="entry name" value="PKS"/>
    <property type="match status" value="1"/>
</dbReference>
<organism evidence="6 7">
    <name type="scientific">Rhizobium mongolense USDA 1844</name>
    <dbReference type="NCBI Taxonomy" id="1079460"/>
    <lineage>
        <taxon>Bacteria</taxon>
        <taxon>Pseudomonadati</taxon>
        <taxon>Pseudomonadota</taxon>
        <taxon>Alphaproteobacteria</taxon>
        <taxon>Hyphomicrobiales</taxon>
        <taxon>Rhizobiaceae</taxon>
        <taxon>Rhizobium/Agrobacterium group</taxon>
        <taxon>Rhizobium</taxon>
    </lineage>
</organism>
<dbReference type="PANTHER" id="PTHR43775">
    <property type="entry name" value="FATTY ACID SYNTHASE"/>
    <property type="match status" value="1"/>
</dbReference>
<dbReference type="PROSITE" id="PS52004">
    <property type="entry name" value="KS3_2"/>
    <property type="match status" value="1"/>
</dbReference>
<dbReference type="EMBL" id="VISO01000003">
    <property type="protein sequence ID" value="TVZ66941.1"/>
    <property type="molecule type" value="Genomic_DNA"/>
</dbReference>
<comment type="caution">
    <text evidence="6">The sequence shown here is derived from an EMBL/GenBank/DDBJ whole genome shotgun (WGS) entry which is preliminary data.</text>
</comment>
<evidence type="ECO:0000256" key="2">
    <source>
        <dbReference type="ARBA" id="ARBA00022553"/>
    </source>
</evidence>
<reference evidence="6 7" key="1">
    <citation type="submission" date="2019-06" db="EMBL/GenBank/DDBJ databases">
        <title>Pac Bio to generate improved reference genome sequences for organisms with transposon mutant libraries (support for FEBA project).</title>
        <authorList>
            <person name="Blow M."/>
        </authorList>
    </citation>
    <scope>NUCLEOTIDE SEQUENCE [LARGE SCALE GENOMIC DNA]</scope>
    <source>
        <strain evidence="6 7">USDA 1844</strain>
    </source>
</reference>
<comment type="similarity">
    <text evidence="4">Belongs to the thiolase-like superfamily. Beta-ketoacyl-ACP synthases family.</text>
</comment>
<evidence type="ECO:0000256" key="1">
    <source>
        <dbReference type="ARBA" id="ARBA00022450"/>
    </source>
</evidence>
<feature type="domain" description="Ketosynthase family 3 (KS3)" evidence="5">
    <location>
        <begin position="16"/>
        <end position="344"/>
    </location>
</feature>
<proteinExistence type="inferred from homology"/>